<protein>
    <submittedName>
        <fullName evidence="1">Uncharacterized protein</fullName>
    </submittedName>
</protein>
<name>A0ABP1NPG4_XYLVO</name>
<proteinExistence type="predicted"/>
<gene>
    <name evidence="1" type="ORF">XYLVIOL_LOCUS5725</name>
</gene>
<accession>A0ABP1NPG4</accession>
<keyword evidence="2" id="KW-1185">Reference proteome</keyword>
<organism evidence="1 2">
    <name type="scientific">Xylocopa violacea</name>
    <name type="common">Violet carpenter bee</name>
    <name type="synonym">Apis violacea</name>
    <dbReference type="NCBI Taxonomy" id="135666"/>
    <lineage>
        <taxon>Eukaryota</taxon>
        <taxon>Metazoa</taxon>
        <taxon>Ecdysozoa</taxon>
        <taxon>Arthropoda</taxon>
        <taxon>Hexapoda</taxon>
        <taxon>Insecta</taxon>
        <taxon>Pterygota</taxon>
        <taxon>Neoptera</taxon>
        <taxon>Endopterygota</taxon>
        <taxon>Hymenoptera</taxon>
        <taxon>Apocrita</taxon>
        <taxon>Aculeata</taxon>
        <taxon>Apoidea</taxon>
        <taxon>Anthophila</taxon>
        <taxon>Apidae</taxon>
        <taxon>Xylocopa</taxon>
        <taxon>Xylocopa</taxon>
    </lineage>
</organism>
<comment type="caution">
    <text evidence="1">The sequence shown here is derived from an EMBL/GenBank/DDBJ whole genome shotgun (WGS) entry which is preliminary data.</text>
</comment>
<sequence length="155" mass="16738">MEGIKICVSRHIKATGPETSQYFVRNKFIKNFDEMKSLYFLLPMVLLITDHVHASSPIAFGKHRSYDTRSDKIEGQVARVKRSPLFKLPLLAGAALIGKKAILLGGAAIGAKALVGAGILGAGLYKAKYYSGGYSGGYASYQYAPATAYVESNWG</sequence>
<evidence type="ECO:0000313" key="2">
    <source>
        <dbReference type="Proteomes" id="UP001642520"/>
    </source>
</evidence>
<evidence type="ECO:0000313" key="1">
    <source>
        <dbReference type="EMBL" id="CAL7942792.1"/>
    </source>
</evidence>
<dbReference type="Proteomes" id="UP001642520">
    <property type="component" value="Unassembled WGS sequence"/>
</dbReference>
<dbReference type="EMBL" id="CAXAJV020001293">
    <property type="protein sequence ID" value="CAL7942792.1"/>
    <property type="molecule type" value="Genomic_DNA"/>
</dbReference>
<reference evidence="1 2" key="1">
    <citation type="submission" date="2024-08" db="EMBL/GenBank/DDBJ databases">
        <authorList>
            <person name="Will J Nash"/>
            <person name="Angela Man"/>
            <person name="Seanna McTaggart"/>
            <person name="Kendall Baker"/>
            <person name="Tom Barker"/>
            <person name="Leah Catchpole"/>
            <person name="Alex Durrant"/>
            <person name="Karim Gharbi"/>
            <person name="Naomi Irish"/>
            <person name="Gemy Kaithakottil"/>
            <person name="Debby Ku"/>
            <person name="Aaliyah Providence"/>
            <person name="Felix Shaw"/>
            <person name="David Swarbreck"/>
            <person name="Chris Watkins"/>
            <person name="Ann M. McCartney"/>
            <person name="Giulio Formenti"/>
            <person name="Alice Mouton"/>
            <person name="Noel Vella"/>
            <person name="Bjorn M von Reumont"/>
            <person name="Adriana Vella"/>
            <person name="Wilfried Haerty"/>
        </authorList>
    </citation>
    <scope>NUCLEOTIDE SEQUENCE [LARGE SCALE GENOMIC DNA]</scope>
</reference>